<name>A0A087U8Y4_STEMI</name>
<evidence type="ECO:0000259" key="2">
    <source>
        <dbReference type="Pfam" id="PF23113"/>
    </source>
</evidence>
<keyword evidence="1" id="KW-0472">Membrane</keyword>
<evidence type="ECO:0000313" key="4">
    <source>
        <dbReference type="Proteomes" id="UP000054359"/>
    </source>
</evidence>
<keyword evidence="1" id="KW-1133">Transmembrane helix</keyword>
<dbReference type="OrthoDB" id="1108038at2759"/>
<sequence>IEQVYLGGIRNVNLRLIFIDLALPVIIVLGLSLAVPYIIACSIIPMF</sequence>
<dbReference type="STRING" id="407821.A0A087U8Y4"/>
<dbReference type="AlphaFoldDB" id="A0A087U8Y4"/>
<gene>
    <name evidence="3" type="ORF">X975_20662</name>
</gene>
<keyword evidence="1" id="KW-0812">Transmembrane</keyword>
<keyword evidence="4" id="KW-1185">Reference proteome</keyword>
<organism evidence="3 4">
    <name type="scientific">Stegodyphus mimosarum</name>
    <name type="common">African social velvet spider</name>
    <dbReference type="NCBI Taxonomy" id="407821"/>
    <lineage>
        <taxon>Eukaryota</taxon>
        <taxon>Metazoa</taxon>
        <taxon>Ecdysozoa</taxon>
        <taxon>Arthropoda</taxon>
        <taxon>Chelicerata</taxon>
        <taxon>Arachnida</taxon>
        <taxon>Araneae</taxon>
        <taxon>Araneomorphae</taxon>
        <taxon>Entelegynae</taxon>
        <taxon>Eresoidea</taxon>
        <taxon>Eresidae</taxon>
        <taxon>Stegodyphus</taxon>
    </lineage>
</organism>
<dbReference type="Proteomes" id="UP000054359">
    <property type="component" value="Unassembled WGS sequence"/>
</dbReference>
<dbReference type="EMBL" id="KK118781">
    <property type="protein sequence ID" value="KFM73823.1"/>
    <property type="molecule type" value="Genomic_DNA"/>
</dbReference>
<protein>
    <submittedName>
        <fullName evidence="3">E3 ubiquitin-protein ligase MARCH6</fullName>
    </submittedName>
</protein>
<reference evidence="3 4" key="1">
    <citation type="submission" date="2013-11" db="EMBL/GenBank/DDBJ databases">
        <title>Genome sequencing of Stegodyphus mimosarum.</title>
        <authorList>
            <person name="Bechsgaard J."/>
        </authorList>
    </citation>
    <scope>NUCLEOTIDE SEQUENCE [LARGE SCALE GENOMIC DNA]</scope>
</reference>
<evidence type="ECO:0000256" key="1">
    <source>
        <dbReference type="SAM" id="Phobius"/>
    </source>
</evidence>
<feature type="non-terminal residue" evidence="3">
    <location>
        <position position="1"/>
    </location>
</feature>
<proteinExistence type="predicted"/>
<feature type="transmembrane region" description="Helical" evidence="1">
    <location>
        <begin position="21"/>
        <end position="44"/>
    </location>
</feature>
<feature type="non-terminal residue" evidence="3">
    <location>
        <position position="47"/>
    </location>
</feature>
<dbReference type="Pfam" id="PF23113">
    <property type="entry name" value="MARCHF6_C"/>
    <property type="match status" value="1"/>
</dbReference>
<accession>A0A087U8Y4</accession>
<evidence type="ECO:0000313" key="3">
    <source>
        <dbReference type="EMBL" id="KFM73823.1"/>
    </source>
</evidence>
<feature type="domain" description="E3 ubiquitin-protein ligase MARCHF6-like C-terminal" evidence="2">
    <location>
        <begin position="1"/>
        <end position="47"/>
    </location>
</feature>
<dbReference type="InterPro" id="IPR056521">
    <property type="entry name" value="MARCHF6-like_C"/>
</dbReference>